<dbReference type="AlphaFoldDB" id="A0A6J6L3E6"/>
<accession>A0A6J6L3E6</accession>
<feature type="region of interest" description="Disordered" evidence="1">
    <location>
        <begin position="96"/>
        <end position="181"/>
    </location>
</feature>
<reference evidence="3" key="1">
    <citation type="submission" date="2020-05" db="EMBL/GenBank/DDBJ databases">
        <authorList>
            <person name="Chiriac C."/>
            <person name="Salcher M."/>
            <person name="Ghai R."/>
            <person name="Kavagutti S V."/>
        </authorList>
    </citation>
    <scope>NUCLEOTIDE SEQUENCE</scope>
</reference>
<sequence>MTSQEQKPEWFEMAENDLTPRPKFSRGVRIFALSAPLLALGIGFVFAQTQDGAPATASESTVNASATPVTADVPAPGSASMESINVDPLPVAANTSASTVATTASTVTPTTPAPPTAGVSTPPQIAQPPAMGGGEDDGLEGNEGSEHSKIKTGKHKSGDISKLPVGGGESNEGSEGGEDDD</sequence>
<name>A0A6J6L3E6_9ZZZZ</name>
<dbReference type="EMBL" id="CAFBLE010000004">
    <property type="protein sequence ID" value="CAB4864258.1"/>
    <property type="molecule type" value="Genomic_DNA"/>
</dbReference>
<proteinExistence type="predicted"/>
<evidence type="ECO:0000313" key="7">
    <source>
        <dbReference type="EMBL" id="CAB5057323.1"/>
    </source>
</evidence>
<evidence type="ECO:0000313" key="6">
    <source>
        <dbReference type="EMBL" id="CAB4921102.1"/>
    </source>
</evidence>
<feature type="region of interest" description="Disordered" evidence="1">
    <location>
        <begin position="57"/>
        <end position="83"/>
    </location>
</feature>
<keyword evidence="2" id="KW-1133">Transmembrane helix</keyword>
<feature type="compositionally biased region" description="Low complexity" evidence="1">
    <location>
        <begin position="96"/>
        <end position="123"/>
    </location>
</feature>
<dbReference type="EMBL" id="CAEZZC010000002">
    <property type="protein sequence ID" value="CAB4741168.1"/>
    <property type="molecule type" value="Genomic_DNA"/>
</dbReference>
<keyword evidence="2" id="KW-0472">Membrane</keyword>
<keyword evidence="2" id="KW-0812">Transmembrane</keyword>
<protein>
    <submittedName>
        <fullName evidence="3">Unannotated protein</fullName>
    </submittedName>
</protein>
<dbReference type="EMBL" id="CAEZWT010000002">
    <property type="protein sequence ID" value="CAB4656547.1"/>
    <property type="molecule type" value="Genomic_DNA"/>
</dbReference>
<evidence type="ECO:0000313" key="5">
    <source>
        <dbReference type="EMBL" id="CAB4864258.1"/>
    </source>
</evidence>
<feature type="compositionally biased region" description="Polar residues" evidence="1">
    <location>
        <begin position="57"/>
        <end position="68"/>
    </location>
</feature>
<evidence type="ECO:0000313" key="4">
    <source>
        <dbReference type="EMBL" id="CAB4741168.1"/>
    </source>
</evidence>
<feature type="transmembrane region" description="Helical" evidence="2">
    <location>
        <begin position="30"/>
        <end position="47"/>
    </location>
</feature>
<evidence type="ECO:0000313" key="3">
    <source>
        <dbReference type="EMBL" id="CAB4656547.1"/>
    </source>
</evidence>
<evidence type="ECO:0000256" key="2">
    <source>
        <dbReference type="SAM" id="Phobius"/>
    </source>
</evidence>
<evidence type="ECO:0000256" key="1">
    <source>
        <dbReference type="SAM" id="MobiDB-lite"/>
    </source>
</evidence>
<gene>
    <name evidence="3" type="ORF">UFOPK2289_00152</name>
    <name evidence="4" type="ORF">UFOPK2822_00197</name>
    <name evidence="5" type="ORF">UFOPK3346_00651</name>
    <name evidence="6" type="ORF">UFOPK3670_00668</name>
    <name evidence="7" type="ORF">UFOPK4308_00734</name>
</gene>
<organism evidence="3">
    <name type="scientific">freshwater metagenome</name>
    <dbReference type="NCBI Taxonomy" id="449393"/>
    <lineage>
        <taxon>unclassified sequences</taxon>
        <taxon>metagenomes</taxon>
        <taxon>ecological metagenomes</taxon>
    </lineage>
</organism>
<dbReference type="EMBL" id="CAFBMV010000004">
    <property type="protein sequence ID" value="CAB4921102.1"/>
    <property type="molecule type" value="Genomic_DNA"/>
</dbReference>
<dbReference type="EMBL" id="CAFBQL010000004">
    <property type="protein sequence ID" value="CAB5057323.1"/>
    <property type="molecule type" value="Genomic_DNA"/>
</dbReference>